<evidence type="ECO:0000313" key="6">
    <source>
        <dbReference type="Proteomes" id="UP000251314"/>
    </source>
</evidence>
<dbReference type="OrthoDB" id="103766at2759"/>
<evidence type="ECO:0000313" key="4">
    <source>
        <dbReference type="EMBL" id="KAG2995740.1"/>
    </source>
</evidence>
<reference evidence="5 6" key="1">
    <citation type="submission" date="2018-01" db="EMBL/GenBank/DDBJ databases">
        <title>Draft genome of the strawberry crown rot pathogen Phytophthora cactorum.</title>
        <authorList>
            <person name="Armitage A.D."/>
            <person name="Lysoe E."/>
            <person name="Nellist C.F."/>
            <person name="Harrison R.J."/>
            <person name="Brurberg M.B."/>
        </authorList>
    </citation>
    <scope>NUCLEOTIDE SEQUENCE [LARGE SCALE GENOMIC DNA]</scope>
    <source>
        <strain evidence="5 6">10300</strain>
    </source>
</reference>
<evidence type="ECO:0000313" key="2">
    <source>
        <dbReference type="EMBL" id="KAG2937296.1"/>
    </source>
</evidence>
<evidence type="ECO:0000313" key="3">
    <source>
        <dbReference type="EMBL" id="KAG2949904.1"/>
    </source>
</evidence>
<evidence type="ECO:0000313" key="5">
    <source>
        <dbReference type="EMBL" id="RAW37413.1"/>
    </source>
</evidence>
<dbReference type="EMBL" id="RCMK01000081">
    <property type="protein sequence ID" value="KAG2949904.1"/>
    <property type="molecule type" value="Genomic_DNA"/>
</dbReference>
<evidence type="ECO:0000256" key="1">
    <source>
        <dbReference type="SAM" id="MobiDB-lite"/>
    </source>
</evidence>
<feature type="compositionally biased region" description="Low complexity" evidence="1">
    <location>
        <begin position="49"/>
        <end position="65"/>
    </location>
</feature>
<reference evidence="2" key="2">
    <citation type="submission" date="2018-10" db="EMBL/GenBank/DDBJ databases">
        <title>Effector identification in a new, highly contiguous assembly of the strawberry crown rot pathogen Phytophthora cactorum.</title>
        <authorList>
            <person name="Armitage A.D."/>
            <person name="Nellist C.F."/>
            <person name="Bates H."/>
            <person name="Vickerstaff R.J."/>
            <person name="Harrison R.J."/>
        </authorList>
    </citation>
    <scope>NUCLEOTIDE SEQUENCE</scope>
    <source>
        <strain evidence="2">4032</strain>
        <strain evidence="3">4040</strain>
        <strain evidence="4">P415</strain>
    </source>
</reference>
<dbReference type="EMBL" id="MJFZ01000113">
    <property type="protein sequence ID" value="RAW37413.1"/>
    <property type="molecule type" value="Genomic_DNA"/>
</dbReference>
<dbReference type="Proteomes" id="UP000774804">
    <property type="component" value="Unassembled WGS sequence"/>
</dbReference>
<protein>
    <submittedName>
        <fullName evidence="5">Uncharacterized protein</fullName>
    </submittedName>
</protein>
<gene>
    <name evidence="5" type="ORF">PC110_g6351</name>
    <name evidence="2" type="ORF">PC115_g4300</name>
    <name evidence="3" type="ORF">PC117_g4873</name>
    <name evidence="4" type="ORF">PC118_g2850</name>
</gene>
<dbReference type="Proteomes" id="UP000251314">
    <property type="component" value="Unassembled WGS sequence"/>
</dbReference>
<proteinExistence type="predicted"/>
<accession>A0A329SKQ6</accession>
<keyword evidence="6" id="KW-1185">Reference proteome</keyword>
<organism evidence="5 6">
    <name type="scientific">Phytophthora cactorum</name>
    <dbReference type="NCBI Taxonomy" id="29920"/>
    <lineage>
        <taxon>Eukaryota</taxon>
        <taxon>Sar</taxon>
        <taxon>Stramenopiles</taxon>
        <taxon>Oomycota</taxon>
        <taxon>Peronosporomycetes</taxon>
        <taxon>Peronosporales</taxon>
        <taxon>Peronosporaceae</taxon>
        <taxon>Phytophthora</taxon>
    </lineage>
</organism>
<sequence length="101" mass="11118">MFCYSFCSDARAAAWKAKNPPLGVNPSANNHLNTFDVVGWSPDTPHELASQASSTESESAEPSCSQLSEVTLPPGSQICVDYYRIRLDANHYRQIGKRDNV</sequence>
<dbReference type="VEuPathDB" id="FungiDB:PC110_g6351"/>
<dbReference type="Proteomes" id="UP000736787">
    <property type="component" value="Unassembled WGS sequence"/>
</dbReference>
<name>A0A329SKQ6_9STRA</name>
<dbReference type="AlphaFoldDB" id="A0A329SKQ6"/>
<dbReference type="EMBL" id="RCMI01000080">
    <property type="protein sequence ID" value="KAG2937296.1"/>
    <property type="molecule type" value="Genomic_DNA"/>
</dbReference>
<comment type="caution">
    <text evidence="5">The sequence shown here is derived from an EMBL/GenBank/DDBJ whole genome shotgun (WGS) entry which is preliminary data.</text>
</comment>
<dbReference type="Proteomes" id="UP000697107">
    <property type="component" value="Unassembled WGS sequence"/>
</dbReference>
<feature type="region of interest" description="Disordered" evidence="1">
    <location>
        <begin position="40"/>
        <end position="69"/>
    </location>
</feature>
<dbReference type="EMBL" id="RCML01000045">
    <property type="protein sequence ID" value="KAG2995740.1"/>
    <property type="molecule type" value="Genomic_DNA"/>
</dbReference>